<dbReference type="AlphaFoldDB" id="A0A1G9V5L7"/>
<dbReference type="RefSeq" id="WP_205408646.1">
    <property type="nucleotide sequence ID" value="NZ_FNID01000003.1"/>
</dbReference>
<dbReference type="Gene3D" id="3.30.700.10">
    <property type="entry name" value="Glycoprotein, Type 4 Pilin"/>
    <property type="match status" value="1"/>
</dbReference>
<name>A0A1G9V5L7_9FIRM</name>
<keyword evidence="2" id="KW-0472">Membrane</keyword>
<dbReference type="Pfam" id="PF07963">
    <property type="entry name" value="N_methyl"/>
    <property type="match status" value="1"/>
</dbReference>
<evidence type="ECO:0000256" key="1">
    <source>
        <dbReference type="SAM" id="MobiDB-lite"/>
    </source>
</evidence>
<accession>A0A1G9V5L7</accession>
<keyword evidence="2" id="KW-0812">Transmembrane</keyword>
<dbReference type="InterPro" id="IPR045584">
    <property type="entry name" value="Pilin-like"/>
</dbReference>
<keyword evidence="2" id="KW-1133">Transmembrane helix</keyword>
<dbReference type="PROSITE" id="PS00409">
    <property type="entry name" value="PROKAR_NTER_METHYL"/>
    <property type="match status" value="1"/>
</dbReference>
<feature type="transmembrane region" description="Helical" evidence="2">
    <location>
        <begin position="12"/>
        <end position="33"/>
    </location>
</feature>
<keyword evidence="4" id="KW-1185">Reference proteome</keyword>
<gene>
    <name evidence="3" type="ORF">SAMN05192585_10353</name>
</gene>
<evidence type="ECO:0000313" key="4">
    <source>
        <dbReference type="Proteomes" id="UP000199182"/>
    </source>
</evidence>
<dbReference type="Proteomes" id="UP000199182">
    <property type="component" value="Unassembled WGS sequence"/>
</dbReference>
<evidence type="ECO:0000313" key="3">
    <source>
        <dbReference type="EMBL" id="SDM67175.1"/>
    </source>
</evidence>
<dbReference type="InterPro" id="IPR012902">
    <property type="entry name" value="N_methyl_site"/>
</dbReference>
<reference evidence="3 4" key="1">
    <citation type="submission" date="2016-10" db="EMBL/GenBank/DDBJ databases">
        <authorList>
            <person name="de Groot N.N."/>
        </authorList>
    </citation>
    <scope>NUCLEOTIDE SEQUENCE [LARGE SCALE GENOMIC DNA]</scope>
    <source>
        <strain evidence="3 4">CGMCC 1.5012</strain>
    </source>
</reference>
<organism evidence="3 4">
    <name type="scientific">Acetanaerobacterium elongatum</name>
    <dbReference type="NCBI Taxonomy" id="258515"/>
    <lineage>
        <taxon>Bacteria</taxon>
        <taxon>Bacillati</taxon>
        <taxon>Bacillota</taxon>
        <taxon>Clostridia</taxon>
        <taxon>Eubacteriales</taxon>
        <taxon>Oscillospiraceae</taxon>
        <taxon>Acetanaerobacterium</taxon>
    </lineage>
</organism>
<sequence>MYLKNNKGLTLIELLITIAILGILMAAISAFIFPTMSFFAKNQNTSNAKNAANLMMDYIEGSVYSTDDITLGAKTANISAIPATIYGITADESKGITVFQGKGANSVALSEGLTEGLKFDISFSRTRAKVLCVDIKVQSRQSSEQLYSLKKDIYLANLLQAAPKDDIQNDGTSPPYREIRFTKPTGTTP</sequence>
<protein>
    <submittedName>
        <fullName evidence="3">Prepilin-type N-terminal cleavage/methylation domain-containing protein</fullName>
    </submittedName>
</protein>
<dbReference type="NCBIfam" id="TIGR02532">
    <property type="entry name" value="IV_pilin_GFxxxE"/>
    <property type="match status" value="1"/>
</dbReference>
<dbReference type="EMBL" id="FNID01000003">
    <property type="protein sequence ID" value="SDM67175.1"/>
    <property type="molecule type" value="Genomic_DNA"/>
</dbReference>
<evidence type="ECO:0000256" key="2">
    <source>
        <dbReference type="SAM" id="Phobius"/>
    </source>
</evidence>
<proteinExistence type="predicted"/>
<dbReference type="SUPFAM" id="SSF54523">
    <property type="entry name" value="Pili subunits"/>
    <property type="match status" value="1"/>
</dbReference>
<dbReference type="STRING" id="258515.SAMN05192585_10353"/>
<feature type="region of interest" description="Disordered" evidence="1">
    <location>
        <begin position="166"/>
        <end position="189"/>
    </location>
</feature>